<proteinExistence type="predicted"/>
<evidence type="ECO:0000313" key="2">
    <source>
        <dbReference type="Proteomes" id="UP000887458"/>
    </source>
</evidence>
<organism evidence="1 2">
    <name type="scientific">Dermatophagoides pteronyssinus</name>
    <name type="common">European house dust mite</name>
    <dbReference type="NCBI Taxonomy" id="6956"/>
    <lineage>
        <taxon>Eukaryota</taxon>
        <taxon>Metazoa</taxon>
        <taxon>Ecdysozoa</taxon>
        <taxon>Arthropoda</taxon>
        <taxon>Chelicerata</taxon>
        <taxon>Arachnida</taxon>
        <taxon>Acari</taxon>
        <taxon>Acariformes</taxon>
        <taxon>Sarcoptiformes</taxon>
        <taxon>Astigmata</taxon>
        <taxon>Psoroptidia</taxon>
        <taxon>Analgoidea</taxon>
        <taxon>Pyroglyphidae</taxon>
        <taxon>Dermatophagoidinae</taxon>
        <taxon>Dermatophagoides</taxon>
    </lineage>
</organism>
<comment type="caution">
    <text evidence="1">The sequence shown here is derived from an EMBL/GenBank/DDBJ whole genome shotgun (WGS) entry which is preliminary data.</text>
</comment>
<keyword evidence="2" id="KW-1185">Reference proteome</keyword>
<protein>
    <submittedName>
        <fullName evidence="1">Uncharacterized protein</fullName>
    </submittedName>
</protein>
<accession>A0ABQ8JAE3</accession>
<reference evidence="1 2" key="2">
    <citation type="journal article" date="2022" name="Mol. Biol. Evol.">
        <title>Comparative Genomics Reveals Insights into the Divergent Evolution of Astigmatic Mites and Household Pest Adaptations.</title>
        <authorList>
            <person name="Xiong Q."/>
            <person name="Wan A.T."/>
            <person name="Liu X."/>
            <person name="Fung C.S."/>
            <person name="Xiao X."/>
            <person name="Malainual N."/>
            <person name="Hou J."/>
            <person name="Wang L."/>
            <person name="Wang M."/>
            <person name="Yang K.Y."/>
            <person name="Cui Y."/>
            <person name="Leung E.L."/>
            <person name="Nong W."/>
            <person name="Shin S.K."/>
            <person name="Au S.W."/>
            <person name="Jeong K.Y."/>
            <person name="Chew F.T."/>
            <person name="Hui J.H."/>
            <person name="Leung T.F."/>
            <person name="Tungtrongchitr A."/>
            <person name="Zhong N."/>
            <person name="Liu Z."/>
            <person name="Tsui S.K."/>
        </authorList>
    </citation>
    <scope>NUCLEOTIDE SEQUENCE [LARGE SCALE GENOMIC DNA]</scope>
    <source>
        <strain evidence="1">Derp</strain>
    </source>
</reference>
<feature type="non-terminal residue" evidence="1">
    <location>
        <position position="44"/>
    </location>
</feature>
<dbReference type="EMBL" id="NJHN03000060">
    <property type="protein sequence ID" value="KAH9419352.1"/>
    <property type="molecule type" value="Genomic_DNA"/>
</dbReference>
<dbReference type="Proteomes" id="UP000887458">
    <property type="component" value="Unassembled WGS sequence"/>
</dbReference>
<reference evidence="1 2" key="1">
    <citation type="journal article" date="2018" name="J. Allergy Clin. Immunol.">
        <title>High-quality assembly of Dermatophagoides pteronyssinus genome and transcriptome reveals a wide range of novel allergens.</title>
        <authorList>
            <person name="Liu X.Y."/>
            <person name="Yang K.Y."/>
            <person name="Wang M.Q."/>
            <person name="Kwok J.S."/>
            <person name="Zeng X."/>
            <person name="Yang Z."/>
            <person name="Xiao X.J."/>
            <person name="Lau C.P."/>
            <person name="Li Y."/>
            <person name="Huang Z.M."/>
            <person name="Ba J.G."/>
            <person name="Yim A.K."/>
            <person name="Ouyang C.Y."/>
            <person name="Ngai S.M."/>
            <person name="Chan T.F."/>
            <person name="Leung E.L."/>
            <person name="Liu L."/>
            <person name="Liu Z.G."/>
            <person name="Tsui S.K."/>
        </authorList>
    </citation>
    <scope>NUCLEOTIDE SEQUENCE [LARGE SCALE GENOMIC DNA]</scope>
    <source>
        <strain evidence="1">Derp</strain>
    </source>
</reference>
<name>A0ABQ8JAE3_DERPT</name>
<gene>
    <name evidence="1" type="ORF">DERP_005862</name>
</gene>
<sequence>MLIQTKPRKKYAGIHNSQNRIDNFNGNKSITTYVFGFIISNLLV</sequence>
<evidence type="ECO:0000313" key="1">
    <source>
        <dbReference type="EMBL" id="KAH9419352.1"/>
    </source>
</evidence>